<dbReference type="InterPro" id="IPR011611">
    <property type="entry name" value="PfkB_dom"/>
</dbReference>
<evidence type="ECO:0000259" key="5">
    <source>
        <dbReference type="Pfam" id="PF00294"/>
    </source>
</evidence>
<comment type="similarity">
    <text evidence="1">Belongs to the carbohydrate kinase PfkB family.</text>
</comment>
<evidence type="ECO:0000256" key="1">
    <source>
        <dbReference type="ARBA" id="ARBA00010688"/>
    </source>
</evidence>
<dbReference type="Proteomes" id="UP000501812">
    <property type="component" value="Chromosome"/>
</dbReference>
<dbReference type="RefSeq" id="WP_169453511.1">
    <property type="nucleotide sequence ID" value="NZ_CP051774.1"/>
</dbReference>
<dbReference type="Pfam" id="PF00294">
    <property type="entry name" value="PfkB"/>
    <property type="match status" value="1"/>
</dbReference>
<dbReference type="InterPro" id="IPR002173">
    <property type="entry name" value="Carboh/pur_kinase_PfkB_CS"/>
</dbReference>
<protein>
    <submittedName>
        <fullName evidence="6">Carbohydrate kinase</fullName>
    </submittedName>
</protein>
<dbReference type="InterPro" id="IPR029056">
    <property type="entry name" value="Ribokinase-like"/>
</dbReference>
<keyword evidence="3 6" id="KW-0418">Kinase</keyword>
<dbReference type="SUPFAM" id="SSF53613">
    <property type="entry name" value="Ribokinase-like"/>
    <property type="match status" value="1"/>
</dbReference>
<organism evidence="6 7">
    <name type="scientific">Luteolibacter luteus</name>
    <dbReference type="NCBI Taxonomy" id="2728835"/>
    <lineage>
        <taxon>Bacteria</taxon>
        <taxon>Pseudomonadati</taxon>
        <taxon>Verrucomicrobiota</taxon>
        <taxon>Verrucomicrobiia</taxon>
        <taxon>Verrucomicrobiales</taxon>
        <taxon>Verrucomicrobiaceae</taxon>
        <taxon>Luteolibacter</taxon>
    </lineage>
</organism>
<dbReference type="AlphaFoldDB" id="A0A858RF65"/>
<keyword evidence="7" id="KW-1185">Reference proteome</keyword>
<dbReference type="PROSITE" id="PS00584">
    <property type="entry name" value="PFKB_KINASES_2"/>
    <property type="match status" value="1"/>
</dbReference>
<evidence type="ECO:0000313" key="7">
    <source>
        <dbReference type="Proteomes" id="UP000501812"/>
    </source>
</evidence>
<dbReference type="CDD" id="cd01167">
    <property type="entry name" value="bac_FRK"/>
    <property type="match status" value="1"/>
</dbReference>
<keyword evidence="2" id="KW-0808">Transferase</keyword>
<accession>A0A858RF65</accession>
<gene>
    <name evidence="6" type="ORF">HHL09_05495</name>
</gene>
<dbReference type="GO" id="GO:0016301">
    <property type="term" value="F:kinase activity"/>
    <property type="evidence" value="ECO:0007669"/>
    <property type="project" value="UniProtKB-KW"/>
</dbReference>
<sequence length="326" mass="35132">MKPKVIGIGELLWDVLPSGPRMGGAPANFACHARSLGADSRIVSRVGQDELGEGLIRSLGELGITTAGISRDENHPTGTVEVELGTDGQPTYTILSGVAWDCMRVDPSLFTLMGDADAVCFGTLGQRASESREAIQRLVQATPTTALRIFDVNLRQNFFSAELIHESLQMVNVLKLSDSELPVIAGMLSLEGSVQDQLGTLLDRYELRMIAYTRGAAGSILRDRRDWHEHPGLRAEVKDTIGAGDSFTAAVTLGLLLGWPLQRISEAANEVAAYVCSCVGAIPQLPQGLREQFLQREEDSGFSHGASEAPDSCPSRPAHEIQAQRI</sequence>
<name>A0A858RF65_9BACT</name>
<proteinExistence type="inferred from homology"/>
<evidence type="ECO:0000256" key="4">
    <source>
        <dbReference type="SAM" id="MobiDB-lite"/>
    </source>
</evidence>
<reference evidence="6 7" key="1">
    <citation type="submission" date="2020-04" db="EMBL/GenBank/DDBJ databases">
        <title>Luteolibacter sp. G-1-1-1 isolated from soil.</title>
        <authorList>
            <person name="Dahal R.H."/>
        </authorList>
    </citation>
    <scope>NUCLEOTIDE SEQUENCE [LARGE SCALE GENOMIC DNA]</scope>
    <source>
        <strain evidence="6 7">G-1-1-1</strain>
    </source>
</reference>
<dbReference type="PANTHER" id="PTHR43085">
    <property type="entry name" value="HEXOKINASE FAMILY MEMBER"/>
    <property type="match status" value="1"/>
</dbReference>
<feature type="domain" description="Carbohydrate kinase PfkB" evidence="5">
    <location>
        <begin position="21"/>
        <end position="286"/>
    </location>
</feature>
<dbReference type="Gene3D" id="3.40.1190.20">
    <property type="match status" value="1"/>
</dbReference>
<dbReference type="InterPro" id="IPR050306">
    <property type="entry name" value="PfkB_Carbo_kinase"/>
</dbReference>
<dbReference type="PANTHER" id="PTHR43085:SF57">
    <property type="entry name" value="CARBOHYDRATE KINASE PFKB DOMAIN-CONTAINING PROTEIN"/>
    <property type="match status" value="1"/>
</dbReference>
<dbReference type="KEGG" id="luo:HHL09_05495"/>
<evidence type="ECO:0000313" key="6">
    <source>
        <dbReference type="EMBL" id="QJE95251.1"/>
    </source>
</evidence>
<dbReference type="EMBL" id="CP051774">
    <property type="protein sequence ID" value="QJE95251.1"/>
    <property type="molecule type" value="Genomic_DNA"/>
</dbReference>
<evidence type="ECO:0000256" key="2">
    <source>
        <dbReference type="ARBA" id="ARBA00022679"/>
    </source>
</evidence>
<evidence type="ECO:0000256" key="3">
    <source>
        <dbReference type="ARBA" id="ARBA00022777"/>
    </source>
</evidence>
<feature type="region of interest" description="Disordered" evidence="4">
    <location>
        <begin position="297"/>
        <end position="326"/>
    </location>
</feature>